<feature type="signal peptide" evidence="1">
    <location>
        <begin position="1"/>
        <end position="30"/>
    </location>
</feature>
<dbReference type="EMBL" id="CP158374">
    <property type="protein sequence ID" value="XBX83392.1"/>
    <property type="molecule type" value="Genomic_DNA"/>
</dbReference>
<keyword evidence="1" id="KW-0732">Signal</keyword>
<evidence type="ECO:0000256" key="1">
    <source>
        <dbReference type="SAM" id="SignalP"/>
    </source>
</evidence>
<dbReference type="AlphaFoldDB" id="A0AAU7WA99"/>
<name>A0AAU7WA99_9MICO</name>
<protein>
    <submittedName>
        <fullName evidence="2">Zinc metallochaperone AztD</fullName>
    </submittedName>
</protein>
<proteinExistence type="predicted"/>
<accession>A0AAU7WA99</accession>
<gene>
    <name evidence="2" type="primary">aztD</name>
    <name evidence="2" type="ORF">ABIQ69_05615</name>
</gene>
<organism evidence="2">
    <name type="scientific">Agromyces sp. G08B096</name>
    <dbReference type="NCBI Taxonomy" id="3156399"/>
    <lineage>
        <taxon>Bacteria</taxon>
        <taxon>Bacillati</taxon>
        <taxon>Actinomycetota</taxon>
        <taxon>Actinomycetes</taxon>
        <taxon>Micrococcales</taxon>
        <taxon>Microbacteriaceae</taxon>
        <taxon>Agromyces</taxon>
    </lineage>
</organism>
<dbReference type="InterPro" id="IPR011044">
    <property type="entry name" value="Quino_amine_DH_bsu"/>
</dbReference>
<evidence type="ECO:0000313" key="2">
    <source>
        <dbReference type="EMBL" id="XBX83392.1"/>
    </source>
</evidence>
<dbReference type="InterPro" id="IPR015943">
    <property type="entry name" value="WD40/YVTN_repeat-like_dom_sf"/>
</dbReference>
<dbReference type="InterPro" id="IPR047697">
    <property type="entry name" value="AztD-like"/>
</dbReference>
<dbReference type="Gene3D" id="2.130.10.10">
    <property type="entry name" value="YVTN repeat-like/Quinoprotein amine dehydrogenase"/>
    <property type="match status" value="1"/>
</dbReference>
<dbReference type="PROSITE" id="PS51257">
    <property type="entry name" value="PROKAR_LIPOPROTEIN"/>
    <property type="match status" value="1"/>
</dbReference>
<dbReference type="NCBIfam" id="NF038015">
    <property type="entry name" value="AztD"/>
    <property type="match status" value="1"/>
</dbReference>
<reference evidence="2" key="1">
    <citation type="submission" date="2024-05" db="EMBL/GenBank/DDBJ databases">
        <authorList>
            <person name="Yu L."/>
        </authorList>
    </citation>
    <scope>NUCLEOTIDE SEQUENCE</scope>
    <source>
        <strain evidence="2">G08B096</strain>
    </source>
</reference>
<dbReference type="RefSeq" id="WP_350349395.1">
    <property type="nucleotide sequence ID" value="NZ_CP158374.1"/>
</dbReference>
<sequence>MTAIRRSRPTTFLAASAGAAALALALTACAGGRAEPSTASGSGTDTTGETEVAATRLVATYDGGVLVLEGDTLEVVADLPAEGFLRVNPAGDGRRVFVSTDEGFRVLDTGVTVEEHGDHDHFYAEAPELTDLVFPAEHPGHVTVHAGTTALFADGTGEVALFESDDLRNADAVDDVDTETYRSAAAHHGVAVALEDGGLLTTVGTEDSRSGAIVLDADRAEIARTDACPGVHGETVAAGGVVVLGCEDGAVVWRDGAFTKIAAPDAYGRIGNQAGSPESSVVLGDYKTDPDAELERPTRIALIDTASADPATALRLVDLGTSYTFRSLARGAHGEALVLGTDGAIHVIDPATGAVVNRIPVVEPWTEPMDWQSPRPTITVDGHRVLVTDPEASAVHVVDLEAAEVVRTAELPHVPNELTGVGSGH</sequence>
<feature type="chain" id="PRO_5043873904" evidence="1">
    <location>
        <begin position="31"/>
        <end position="425"/>
    </location>
</feature>
<dbReference type="SUPFAM" id="SSF50969">
    <property type="entry name" value="YVTN repeat-like/Quinoprotein amine dehydrogenase"/>
    <property type="match status" value="1"/>
</dbReference>